<sequence>MARICSGCSREISDDAKFCRYCGKVSTVQEDKKDTVICRSCGTEAKTGTRFCRKCGGALAAAEEKANVKVKSPAKAVKERVKNEAKPAAVQSAAGKQNEEYDSPGEVVFSIEPRMSETAVPQKEVVSNPVSVLFSWLTSLIGGFFKSLGSPKRLLPGLLLGIFWFVLSMLPELDISLPYGDMVNWATFGRGGLSEEPLKMVGGIVGKGFFAGTLVGLFKRGGLKERLPNVKNSGGAGFFLVGLGLSLILFNFFTGDNSFDNSVIGIVAAIGTFKSMGQENGYVRRMFLSVSNVFSRNRNAVVQNAKALSNGAVFGFISAVPMAYASVPGMGYGAGIVLVVIGTVLSLSKAKRLAAAALLVFAVMQGAPIAAEASSVYSSKCNNCGFTNTFTEEEVKGQVLYCDNCGALTSLSASSEIPTKEGKWKYVGANIRYSPYDFGTGGDPLNGAFEHFVDYAEGKVEMRDVVVVGGNGFNTGESAASRITWTSAPKRDLKPGEKVEMELQAKLLSYDNIEFRDACFAVVQFYYEAGTYISRMYATNVGLWGIYDKSYGAVAIASVDPNQPTVASVFGHMPDRGTEGDRMTISVIVYGGDLSFEEVYMDYMYEWDSDGVVGGIAGPGGEDEDPAVIGPEIVDGNASGNSGDSAPVSMKTAVVVGTASALAAAAAAASAGASGASASAVTAAKLTRKQKEEELKKTGDYRMIVNKTFGSVIENGKTDQEVFARIEKKLPDGGWVHDPSLDGQITIFASTPVEGLKLMAISGGAKGKGMRITLENENPPETCVISFKYQGPDTYFQNNLTFRMGGKPKIEVKDRISILGTSTDAFEISVKVTGFGEKPDLAVEYKSDLFELKLDKDKAGRDILIANATEKAGRMNFQRFIHRYQCTLTATTKKEKIEEKFIVQLCYEGIGTAYSDLKNSETRDKVMLVCFTDGEKDKREQNAYILPLAVMRWDEKTRELVPDGKASEGLKITVTPDKASKIMKADDAKKAIADADIQVTPEALPSKEKVDLQKKPSVFMLYPGKSAVAIAPEVEVIVSAALDGAEFKPLELKGILKPQTDYRAMLKWFIEYGQGTFVDKYIKIGDLETYFGALRFIENRVYCESHMPYTPTTKQNHYEDGYLDVSRKNYVYLQDASMPKAIGDWEQIQSLHHELCHAIEHQHGDTSQNKKLQERHAYFIQHLTDVVKNLADMERGLVSPALGAKDAIQAYYNVFFDEHNSEPQTFFWFGVTYLTQHRMFERYANFDMYGGDTVPDSLKSEIAKTFRENYYPGNVQGKGSLGSKFKETTGMFSGGIWSFKATTAFLGLVNNMDFSHPDYEFKRMSNPRWEPGTLKLKVIFDVKGLKSGKIDELEIELDGGAFDDSDYNYPKINEFTVTMRSTYRIKDGILGQAEAKSRAVKI</sequence>
<dbReference type="RefSeq" id="WP_209460839.1">
    <property type="nucleotide sequence ID" value="NZ_JAGGKC010000036.1"/>
</dbReference>
<dbReference type="Pfam" id="PF12773">
    <property type="entry name" value="DZR"/>
    <property type="match status" value="1"/>
</dbReference>
<feature type="domain" description="DZANK-type" evidence="2">
    <location>
        <begin position="5"/>
        <end position="56"/>
    </location>
</feature>
<proteinExistence type="predicted"/>
<dbReference type="Proteomes" id="UP001519271">
    <property type="component" value="Unassembled WGS sequence"/>
</dbReference>
<keyword evidence="1" id="KW-0812">Transmembrane</keyword>
<dbReference type="InterPro" id="IPR025874">
    <property type="entry name" value="DZR"/>
</dbReference>
<keyword evidence="1" id="KW-1133">Transmembrane helix</keyword>
<feature type="transmembrane region" description="Helical" evidence="1">
    <location>
        <begin position="200"/>
        <end position="218"/>
    </location>
</feature>
<dbReference type="EMBL" id="JAGGKC010000036">
    <property type="protein sequence ID" value="MBP1920677.1"/>
    <property type="molecule type" value="Genomic_DNA"/>
</dbReference>
<feature type="transmembrane region" description="Helical" evidence="1">
    <location>
        <begin position="330"/>
        <end position="347"/>
    </location>
</feature>
<organism evidence="3 4">
    <name type="scientific">Youngiibacter multivorans</name>
    <dbReference type="NCBI Taxonomy" id="937251"/>
    <lineage>
        <taxon>Bacteria</taxon>
        <taxon>Bacillati</taxon>
        <taxon>Bacillota</taxon>
        <taxon>Clostridia</taxon>
        <taxon>Eubacteriales</taxon>
        <taxon>Clostridiaceae</taxon>
        <taxon>Youngiibacter</taxon>
    </lineage>
</organism>
<keyword evidence="1" id="KW-0472">Membrane</keyword>
<reference evidence="3 4" key="1">
    <citation type="submission" date="2021-03" db="EMBL/GenBank/DDBJ databases">
        <title>Genomic Encyclopedia of Type Strains, Phase IV (KMG-IV): sequencing the most valuable type-strain genomes for metagenomic binning, comparative biology and taxonomic classification.</title>
        <authorList>
            <person name="Goeker M."/>
        </authorList>
    </citation>
    <scope>NUCLEOTIDE SEQUENCE [LARGE SCALE GENOMIC DNA]</scope>
    <source>
        <strain evidence="3 4">DSM 6139</strain>
    </source>
</reference>
<comment type="caution">
    <text evidence="3">The sequence shown here is derived from an EMBL/GenBank/DDBJ whole genome shotgun (WGS) entry which is preliminary data.</text>
</comment>
<evidence type="ECO:0000313" key="3">
    <source>
        <dbReference type="EMBL" id="MBP1920677.1"/>
    </source>
</evidence>
<evidence type="ECO:0000259" key="2">
    <source>
        <dbReference type="Pfam" id="PF12773"/>
    </source>
</evidence>
<evidence type="ECO:0000256" key="1">
    <source>
        <dbReference type="SAM" id="Phobius"/>
    </source>
</evidence>
<protein>
    <recommendedName>
        <fullName evidence="2">DZANK-type domain-containing protein</fullName>
    </recommendedName>
</protein>
<feature type="transmembrane region" description="Helical" evidence="1">
    <location>
        <begin position="157"/>
        <end position="180"/>
    </location>
</feature>
<keyword evidence="4" id="KW-1185">Reference proteome</keyword>
<feature type="transmembrane region" description="Helical" evidence="1">
    <location>
        <begin position="354"/>
        <end position="371"/>
    </location>
</feature>
<evidence type="ECO:0000313" key="4">
    <source>
        <dbReference type="Proteomes" id="UP001519271"/>
    </source>
</evidence>
<gene>
    <name evidence="3" type="ORF">J2Z34_003192</name>
</gene>
<feature type="transmembrane region" description="Helical" evidence="1">
    <location>
        <begin position="230"/>
        <end position="253"/>
    </location>
</feature>
<accession>A0ABS4G7Z7</accession>
<name>A0ABS4G7Z7_9CLOT</name>